<dbReference type="Proteomes" id="UP000254893">
    <property type="component" value="Unassembled WGS sequence"/>
</dbReference>
<name>A0A380BMX3_SPHSI</name>
<accession>A0A380BMX3</accession>
<gene>
    <name evidence="3" type="ORF">NCTC11388_01321</name>
</gene>
<proteinExistence type="predicted"/>
<keyword evidence="1" id="KW-0732">Signal</keyword>
<organism evidence="3 4">
    <name type="scientific">Sphingobacterium spiritivorum</name>
    <name type="common">Flavobacterium spiritivorum</name>
    <dbReference type="NCBI Taxonomy" id="258"/>
    <lineage>
        <taxon>Bacteria</taxon>
        <taxon>Pseudomonadati</taxon>
        <taxon>Bacteroidota</taxon>
        <taxon>Sphingobacteriia</taxon>
        <taxon>Sphingobacteriales</taxon>
        <taxon>Sphingobacteriaceae</taxon>
        <taxon>Sphingobacterium</taxon>
    </lineage>
</organism>
<feature type="chain" id="PRO_5017069732" description="SH3b domain-containing protein" evidence="1">
    <location>
        <begin position="20"/>
        <end position="289"/>
    </location>
</feature>
<dbReference type="AlphaFoldDB" id="A0A380BMX3"/>
<dbReference type="RefSeq" id="WP_115169539.1">
    <property type="nucleotide sequence ID" value="NZ_UGYW01000002.1"/>
</dbReference>
<evidence type="ECO:0000313" key="4">
    <source>
        <dbReference type="Proteomes" id="UP000254893"/>
    </source>
</evidence>
<protein>
    <recommendedName>
        <fullName evidence="2">SH3b domain-containing protein</fullName>
    </recommendedName>
</protein>
<feature type="signal peptide" evidence="1">
    <location>
        <begin position="1"/>
        <end position="19"/>
    </location>
</feature>
<evidence type="ECO:0000313" key="3">
    <source>
        <dbReference type="EMBL" id="SUJ03881.1"/>
    </source>
</evidence>
<reference evidence="3 4" key="1">
    <citation type="submission" date="2018-06" db="EMBL/GenBank/DDBJ databases">
        <authorList>
            <consortium name="Pathogen Informatics"/>
            <person name="Doyle S."/>
        </authorList>
    </citation>
    <scope>NUCLEOTIDE SEQUENCE [LARGE SCALE GENOMIC DNA]</scope>
    <source>
        <strain evidence="3 4">NCTC11388</strain>
    </source>
</reference>
<sequence length="289" mass="33147">MKNYLLLLFTLIFSSKSNAQEPAAYALASEYNLWNLEQGATAYVIADQAYIRSYPNTTAKLIDSVTMGTAVKILSPGYNDNKIKGFYAPWHEVSYQKNNETKKGFIWLGLLALGQQVDNEGNQYIFGFDRFVPERNETPAYYSCDVKLLDKAGQLISKYNFHYDYLDQSYFQSKLLPNMGLEGLKNILRLQFAGEACGIPTEYYYVGWNGSNFVDMPNRYTVGDGGVFYHEEKILFPSEHKKAPNVVYKLIEEGEGYESEEENSKMTITKKQETYIWNGKTFSKLLEMK</sequence>
<dbReference type="EMBL" id="UGYW01000002">
    <property type="protein sequence ID" value="SUJ03881.1"/>
    <property type="molecule type" value="Genomic_DNA"/>
</dbReference>
<dbReference type="PROSITE" id="PS51781">
    <property type="entry name" value="SH3B"/>
    <property type="match status" value="1"/>
</dbReference>
<dbReference type="InterPro" id="IPR003646">
    <property type="entry name" value="SH3-like_bac-type"/>
</dbReference>
<feature type="domain" description="SH3b" evidence="2">
    <location>
        <begin position="39"/>
        <end position="115"/>
    </location>
</feature>
<dbReference type="Gene3D" id="2.30.30.40">
    <property type="entry name" value="SH3 Domains"/>
    <property type="match status" value="1"/>
</dbReference>
<evidence type="ECO:0000256" key="1">
    <source>
        <dbReference type="SAM" id="SignalP"/>
    </source>
</evidence>
<evidence type="ECO:0000259" key="2">
    <source>
        <dbReference type="PROSITE" id="PS51781"/>
    </source>
</evidence>